<evidence type="ECO:0000313" key="2">
    <source>
        <dbReference type="Proteomes" id="UP000538196"/>
    </source>
</evidence>
<name>A0A7W4UTN1_LEIAQ</name>
<keyword evidence="2" id="KW-1185">Reference proteome</keyword>
<dbReference type="Proteomes" id="UP000538196">
    <property type="component" value="Unassembled WGS sequence"/>
</dbReference>
<accession>A0A7W4UTN1</accession>
<reference evidence="1 2" key="1">
    <citation type="submission" date="2020-08" db="EMBL/GenBank/DDBJ databases">
        <title>Sequencing the genomes of 1000 actinobacteria strains.</title>
        <authorList>
            <person name="Klenk H.-P."/>
        </authorList>
    </citation>
    <scope>NUCLEOTIDE SEQUENCE [LARGE SCALE GENOMIC DNA]</scope>
    <source>
        <strain evidence="1 2">DSM 20146</strain>
    </source>
</reference>
<evidence type="ECO:0000313" key="1">
    <source>
        <dbReference type="EMBL" id="MBB2965867.1"/>
    </source>
</evidence>
<organism evidence="1 2">
    <name type="scientific">Leifsonia aquatica</name>
    <name type="common">Corynebacterium aquaticum</name>
    <dbReference type="NCBI Taxonomy" id="144185"/>
    <lineage>
        <taxon>Bacteria</taxon>
        <taxon>Bacillati</taxon>
        <taxon>Actinomycetota</taxon>
        <taxon>Actinomycetes</taxon>
        <taxon>Micrococcales</taxon>
        <taxon>Microbacteriaceae</taxon>
        <taxon>Leifsonia</taxon>
    </lineage>
</organism>
<dbReference type="AlphaFoldDB" id="A0A7W4UTN1"/>
<dbReference type="Pfam" id="PF19460">
    <property type="entry name" value="DUF5997"/>
    <property type="match status" value="1"/>
</dbReference>
<proteinExistence type="predicted"/>
<sequence length="132" mass="14356">MSAEKRPQTMKAATAAKKLGIYLPAAPAEFREREISRTEFDALNAEPPAWLQTLRAEGPHPRDEVARKLGVSNSGLARGGVDEALTTAEIKALLADPPEWLVTERATQAAVRAENARVKARDAERAARRTDA</sequence>
<comment type="caution">
    <text evidence="1">The sequence shown here is derived from an EMBL/GenBank/DDBJ whole genome shotgun (WGS) entry which is preliminary data.</text>
</comment>
<gene>
    <name evidence="1" type="ORF">FHX33_000599</name>
</gene>
<dbReference type="InterPro" id="IPR046039">
    <property type="entry name" value="DUF5997"/>
</dbReference>
<dbReference type="RefSeq" id="WP_021765153.1">
    <property type="nucleotide sequence ID" value="NZ_JACHVP010000001.1"/>
</dbReference>
<dbReference type="EMBL" id="JACHVP010000001">
    <property type="protein sequence ID" value="MBB2965867.1"/>
    <property type="molecule type" value="Genomic_DNA"/>
</dbReference>
<protein>
    <submittedName>
        <fullName evidence="1">Uncharacterized protein</fullName>
    </submittedName>
</protein>